<evidence type="ECO:0000313" key="2">
    <source>
        <dbReference type="EMBL" id="GFH09490.1"/>
    </source>
</evidence>
<keyword evidence="3" id="KW-1185">Reference proteome</keyword>
<dbReference type="EMBL" id="BLLF01000239">
    <property type="protein sequence ID" value="GFH09490.1"/>
    <property type="molecule type" value="Genomic_DNA"/>
</dbReference>
<protein>
    <submittedName>
        <fullName evidence="2">S5A_REDUCTASE domain-containing protein</fullName>
    </submittedName>
</protein>
<dbReference type="AlphaFoldDB" id="A0A699YH12"/>
<feature type="transmembrane region" description="Helical" evidence="1">
    <location>
        <begin position="113"/>
        <end position="133"/>
    </location>
</feature>
<feature type="transmembrane region" description="Helical" evidence="1">
    <location>
        <begin position="73"/>
        <end position="92"/>
    </location>
</feature>
<comment type="caution">
    <text evidence="2">The sequence shown here is derived from an EMBL/GenBank/DDBJ whole genome shotgun (WGS) entry which is preliminary data.</text>
</comment>
<keyword evidence="1" id="KW-0812">Transmembrane</keyword>
<feature type="transmembrane region" description="Helical" evidence="1">
    <location>
        <begin position="45"/>
        <end position="67"/>
    </location>
</feature>
<reference evidence="2 3" key="1">
    <citation type="submission" date="2020-02" db="EMBL/GenBank/DDBJ databases">
        <title>Draft genome sequence of Haematococcus lacustris strain NIES-144.</title>
        <authorList>
            <person name="Morimoto D."/>
            <person name="Nakagawa S."/>
            <person name="Yoshida T."/>
            <person name="Sawayama S."/>
        </authorList>
    </citation>
    <scope>NUCLEOTIDE SEQUENCE [LARGE SCALE GENOMIC DNA]</scope>
    <source>
        <strain evidence="2 3">NIES-144</strain>
    </source>
</reference>
<dbReference type="PANTHER" id="PTHR32251">
    <property type="entry name" value="3-OXO-5-ALPHA-STEROID 4-DEHYDROGENASE"/>
    <property type="match status" value="1"/>
</dbReference>
<dbReference type="GO" id="GO:0016020">
    <property type="term" value="C:membrane"/>
    <property type="evidence" value="ECO:0007669"/>
    <property type="project" value="TreeGrafter"/>
</dbReference>
<accession>A0A699YH12</accession>
<dbReference type="InterPro" id="IPR010721">
    <property type="entry name" value="UstE-like"/>
</dbReference>
<evidence type="ECO:0000256" key="1">
    <source>
        <dbReference type="SAM" id="Phobius"/>
    </source>
</evidence>
<dbReference type="Proteomes" id="UP000485058">
    <property type="component" value="Unassembled WGS sequence"/>
</dbReference>
<gene>
    <name evidence="2" type="ORF">HaLaN_04644</name>
</gene>
<evidence type="ECO:0000313" key="3">
    <source>
        <dbReference type="Proteomes" id="UP000485058"/>
    </source>
</evidence>
<organism evidence="2 3">
    <name type="scientific">Haematococcus lacustris</name>
    <name type="common">Green alga</name>
    <name type="synonym">Haematococcus pluvialis</name>
    <dbReference type="NCBI Taxonomy" id="44745"/>
    <lineage>
        <taxon>Eukaryota</taxon>
        <taxon>Viridiplantae</taxon>
        <taxon>Chlorophyta</taxon>
        <taxon>core chlorophytes</taxon>
        <taxon>Chlorophyceae</taxon>
        <taxon>CS clade</taxon>
        <taxon>Chlamydomonadales</taxon>
        <taxon>Haematococcaceae</taxon>
        <taxon>Haematococcus</taxon>
    </lineage>
</organism>
<proteinExistence type="predicted"/>
<dbReference type="Pfam" id="PF06966">
    <property type="entry name" value="DUF1295"/>
    <property type="match status" value="1"/>
</dbReference>
<dbReference type="PANTHER" id="PTHR32251:SF17">
    <property type="entry name" value="STEROID 5-ALPHA REDUCTASE C-TERMINAL DOMAIN-CONTAINING PROTEIN"/>
    <property type="match status" value="1"/>
</dbReference>
<sequence length="286" mass="31525">MGHAAGSASALAQFNAMGLGGWVLVDLALNWGGWALAAALKTERFYDLVGSLSFVTLTIGSLALAGPITARKLLVSCMVGLWAGRLGSYLVARVHKVGKDSRFDEVKHQPAMFLFYWTMQALWVFITLTPVLLINTATVAKPLRWFDAPGVCLWASGLMLEAVADWQKDQWRAKPQNKGEQQGEGGRFITTGLWGISRHPNYLGEMMLWWGVFFTCVAGFSKPQHLASVASPLFVMLLLRYVSGVPILERQADQRWGSEAEYQAYKASTPVLVPDLSRLFKSDPSL</sequence>
<keyword evidence="1" id="KW-1133">Transmembrane helix</keyword>
<dbReference type="Gene3D" id="1.20.120.1630">
    <property type="match status" value="1"/>
</dbReference>
<keyword evidence="1" id="KW-0472">Membrane</keyword>
<name>A0A699YH12_HAELA</name>